<proteinExistence type="predicted"/>
<comment type="caution">
    <text evidence="1">The sequence shown here is derived from an EMBL/GenBank/DDBJ whole genome shotgun (WGS) entry which is preliminary data.</text>
</comment>
<accession>A0ABX0TRT3</accession>
<reference evidence="1 2" key="1">
    <citation type="submission" date="2020-03" db="EMBL/GenBank/DDBJ databases">
        <title>Genomic Encyclopedia of Type Strains, Phase III (KMG-III): the genomes of soil and plant-associated and newly described type strains.</title>
        <authorList>
            <person name="Whitman W."/>
        </authorList>
    </citation>
    <scope>NUCLEOTIDE SEQUENCE [LARGE SCALE GENOMIC DNA]</scope>
    <source>
        <strain evidence="1 2">CECT 8804</strain>
    </source>
</reference>
<dbReference type="PANTHER" id="PTHR38785:SF1">
    <property type="entry name" value="HOMOLOG OF VIRK"/>
    <property type="match status" value="1"/>
</dbReference>
<sequence length="319" mass="36888">MKPTFAAQDHPKEELAPGWADPPLAFAQRYRRVLLPLLYAGSAIRHFNSLSQLWNAPDGSLLQTLLAVRPEIWTMLRVRFVSALWPARERFARIIDHCQIVEQIGHPFDLHPNEYAVLLKLDELMPGCQLMLDSPRWLLREGLLTLSLAQGRDRFFSIAFVLSWNGTELTAYVGGIQGRRGEDILDYYRAFTKACCTRPKDMVVELFRMLCEEMGVNRILCVSDRIRNGHTPYNSTRPDYVDPVTFDYDTLWRERGGILRDDGFFDLPLQAPVKDESQVPSKRRALRRKRLALLANIHTRMEEALDQPRHIRILQHEPA</sequence>
<gene>
    <name evidence="1" type="ORF">FHS31_000441</name>
</gene>
<dbReference type="Proteomes" id="UP000727456">
    <property type="component" value="Unassembled WGS sequence"/>
</dbReference>
<name>A0ABX0TRT3_9SPHN</name>
<organism evidence="1 2">
    <name type="scientific">Sphingomonas vulcanisoli</name>
    <dbReference type="NCBI Taxonomy" id="1658060"/>
    <lineage>
        <taxon>Bacteria</taxon>
        <taxon>Pseudomonadati</taxon>
        <taxon>Pseudomonadota</taxon>
        <taxon>Alphaproteobacteria</taxon>
        <taxon>Sphingomonadales</taxon>
        <taxon>Sphingomonadaceae</taxon>
        <taxon>Sphingomonas</taxon>
    </lineage>
</organism>
<evidence type="ECO:0000313" key="1">
    <source>
        <dbReference type="EMBL" id="NIJ06859.1"/>
    </source>
</evidence>
<protein>
    <submittedName>
        <fullName evidence="1">Uncharacterized protein VirK/YbjX</fullName>
    </submittedName>
</protein>
<evidence type="ECO:0000313" key="2">
    <source>
        <dbReference type="Proteomes" id="UP000727456"/>
    </source>
</evidence>
<dbReference type="EMBL" id="JAAOZC010000001">
    <property type="protein sequence ID" value="NIJ06859.1"/>
    <property type="molecule type" value="Genomic_DNA"/>
</dbReference>
<dbReference type="PANTHER" id="PTHR38785">
    <property type="entry name" value="HOMOLOG OF VIRK"/>
    <property type="match status" value="1"/>
</dbReference>
<dbReference type="Pfam" id="PF04393">
    <property type="entry name" value="DUF535"/>
    <property type="match status" value="1"/>
</dbReference>
<keyword evidence="2" id="KW-1185">Reference proteome</keyword>
<dbReference type="InterPro" id="IPR007488">
    <property type="entry name" value="DUF535"/>
</dbReference>
<dbReference type="RefSeq" id="WP_167071583.1">
    <property type="nucleotide sequence ID" value="NZ_JAAOZC010000001.1"/>
</dbReference>